<organism evidence="2 3">
    <name type="scientific">Candidatus Mycosynbacter amalyticus</name>
    <dbReference type="NCBI Taxonomy" id="2665156"/>
    <lineage>
        <taxon>Bacteria</taxon>
        <taxon>Candidatus Saccharimonadota</taxon>
        <taxon>Candidatus Saccharimonadota incertae sedis</taxon>
        <taxon>Candidatus Mycosynbacter</taxon>
    </lineage>
</organism>
<dbReference type="InterPro" id="IPR007921">
    <property type="entry name" value="CHAP_dom"/>
</dbReference>
<sequence length="237" mass="26328">MRVNRNYQVRRRRPVATTPPKRVWSRRKLSLLVATLVVGGVVWQLAAHRDTAPAVESTQQAVLSSTRTDFPVIETTGFSDTQKRVLALAQQEYQKNPINYDKTVMKYTEGFEESWCGDFISWVFNQAGTPFVHPDTKYWRIPGVQTLMTYYQQEGAYHEIGDGYKPQMGDVAFYFGETPDGGSSEHVAMVLEVRGDTIVTIGGNEGDDGILRVRYDKLAAGTKGLVAIGASGIGVKS</sequence>
<evidence type="ECO:0000313" key="3">
    <source>
        <dbReference type="Proteomes" id="UP001059824"/>
    </source>
</evidence>
<dbReference type="Proteomes" id="UP001059824">
    <property type="component" value="Chromosome"/>
</dbReference>
<dbReference type="AlphaFoldDB" id="A0A857MSF7"/>
<dbReference type="KEGG" id="mama:GII36_00745"/>
<evidence type="ECO:0000259" key="1">
    <source>
        <dbReference type="Pfam" id="PF05257"/>
    </source>
</evidence>
<reference evidence="2" key="1">
    <citation type="journal article" date="2021" name="Nat. Microbiol.">
        <title>Cocultivation of an ultrasmall environmental parasitic bacterium with lytic ability against bacteria associated with wastewater foams.</title>
        <authorList>
            <person name="Batinovic S."/>
            <person name="Rose J.J.A."/>
            <person name="Ratcliffe J."/>
            <person name="Seviour R.J."/>
            <person name="Petrovski S."/>
        </authorList>
    </citation>
    <scope>NUCLEOTIDE SEQUENCE</scope>
    <source>
        <strain evidence="2">JR1</strain>
    </source>
</reference>
<dbReference type="Pfam" id="PF05257">
    <property type="entry name" value="CHAP"/>
    <property type="match status" value="1"/>
</dbReference>
<evidence type="ECO:0000313" key="2">
    <source>
        <dbReference type="EMBL" id="QHN42387.1"/>
    </source>
</evidence>
<dbReference type="Gene3D" id="3.90.1720.10">
    <property type="entry name" value="endopeptidase domain like (from Nostoc punctiforme)"/>
    <property type="match status" value="1"/>
</dbReference>
<proteinExistence type="predicted"/>
<dbReference type="EMBL" id="CP045921">
    <property type="protein sequence ID" value="QHN42387.1"/>
    <property type="molecule type" value="Genomic_DNA"/>
</dbReference>
<gene>
    <name evidence="2" type="ORF">GII36_00745</name>
</gene>
<feature type="domain" description="Peptidase C51" evidence="1">
    <location>
        <begin position="112"/>
        <end position="204"/>
    </location>
</feature>
<dbReference type="SUPFAM" id="SSF54001">
    <property type="entry name" value="Cysteine proteinases"/>
    <property type="match status" value="1"/>
</dbReference>
<accession>A0A857MSF7</accession>
<protein>
    <submittedName>
        <fullName evidence="2">CHAP domain-containing protein</fullName>
    </submittedName>
</protein>
<keyword evidence="3" id="KW-1185">Reference proteome</keyword>
<dbReference type="InterPro" id="IPR038765">
    <property type="entry name" value="Papain-like_cys_pep_sf"/>
</dbReference>
<name>A0A857MSF7_9BACT</name>